<dbReference type="EMBL" id="VSSQ01019826">
    <property type="protein sequence ID" value="MPM64209.1"/>
    <property type="molecule type" value="Genomic_DNA"/>
</dbReference>
<protein>
    <submittedName>
        <fullName evidence="1">Uncharacterized protein</fullName>
    </submittedName>
</protein>
<sequence length="173" mass="17810">MTVRSQIFVHTNGVCVPVSSAPSPGLSPRPVTSGCPTARLGVVVASGVRRSRPRVEELVDLHVVDAREGTRRQGGEQVRVCPGARPGVRPPALGQCRGRPAATGHVGAAGDRMFLRVAAAEPLGVPVRHAETGRIGATRTGPVDPGGAPVGAVGGVGVLVERVELVRYVEDLS</sequence>
<reference evidence="1" key="1">
    <citation type="submission" date="2019-08" db="EMBL/GenBank/DDBJ databases">
        <authorList>
            <person name="Kucharzyk K."/>
            <person name="Murdoch R.W."/>
            <person name="Higgins S."/>
            <person name="Loffler F."/>
        </authorList>
    </citation>
    <scope>NUCLEOTIDE SEQUENCE</scope>
</reference>
<dbReference type="AlphaFoldDB" id="A0A645BFI4"/>
<organism evidence="1">
    <name type="scientific">bioreactor metagenome</name>
    <dbReference type="NCBI Taxonomy" id="1076179"/>
    <lineage>
        <taxon>unclassified sequences</taxon>
        <taxon>metagenomes</taxon>
        <taxon>ecological metagenomes</taxon>
    </lineage>
</organism>
<proteinExistence type="predicted"/>
<evidence type="ECO:0000313" key="1">
    <source>
        <dbReference type="EMBL" id="MPM64209.1"/>
    </source>
</evidence>
<gene>
    <name evidence="1" type="ORF">SDC9_111095</name>
</gene>
<comment type="caution">
    <text evidence="1">The sequence shown here is derived from an EMBL/GenBank/DDBJ whole genome shotgun (WGS) entry which is preliminary data.</text>
</comment>
<name>A0A645BFI4_9ZZZZ</name>
<accession>A0A645BFI4</accession>